<sequence>MQDRSINVGGSFQGVANTGDNSLIQNSSNRITDRDVAEILADMLKQLAQRYPNISEVQKQTVFKMELQQKLRESPTLKQRFLGAVKAGGFELAKVLTNNPFVSVPIETVKGWLEV</sequence>
<dbReference type="RefSeq" id="WP_190948213.1">
    <property type="nucleotide sequence ID" value="NZ_JACJTC010000002.1"/>
</dbReference>
<keyword evidence="2" id="KW-1185">Reference proteome</keyword>
<evidence type="ECO:0000313" key="2">
    <source>
        <dbReference type="Proteomes" id="UP000606396"/>
    </source>
</evidence>
<comment type="caution">
    <text evidence="1">The sequence shown here is derived from an EMBL/GenBank/DDBJ whole genome shotgun (WGS) entry which is preliminary data.</text>
</comment>
<reference evidence="1 2" key="1">
    <citation type="journal article" date="2020" name="ISME J.">
        <title>Comparative genomics reveals insights into cyanobacterial evolution and habitat adaptation.</title>
        <authorList>
            <person name="Chen M.Y."/>
            <person name="Teng W.K."/>
            <person name="Zhao L."/>
            <person name="Hu C.X."/>
            <person name="Zhou Y.K."/>
            <person name="Han B.P."/>
            <person name="Song L.R."/>
            <person name="Shu W.S."/>
        </authorList>
    </citation>
    <scope>NUCLEOTIDE SEQUENCE [LARGE SCALE GENOMIC DNA]</scope>
    <source>
        <strain evidence="1 2">FACHB-252</strain>
    </source>
</reference>
<organism evidence="1 2">
    <name type="scientific">Nostoc punctiforme FACHB-252</name>
    <dbReference type="NCBI Taxonomy" id="1357509"/>
    <lineage>
        <taxon>Bacteria</taxon>
        <taxon>Bacillati</taxon>
        <taxon>Cyanobacteriota</taxon>
        <taxon>Cyanophyceae</taxon>
        <taxon>Nostocales</taxon>
        <taxon>Nostocaceae</taxon>
        <taxon>Nostoc</taxon>
    </lineage>
</organism>
<dbReference type="EMBL" id="JACJTC010000002">
    <property type="protein sequence ID" value="MBD2610180.1"/>
    <property type="molecule type" value="Genomic_DNA"/>
</dbReference>
<dbReference type="Proteomes" id="UP000606396">
    <property type="component" value="Unassembled WGS sequence"/>
</dbReference>
<accession>A0ABR8H4R4</accession>
<name>A0ABR8H4R4_NOSPU</name>
<protein>
    <submittedName>
        <fullName evidence="1">Uncharacterized protein</fullName>
    </submittedName>
</protein>
<proteinExistence type="predicted"/>
<evidence type="ECO:0000313" key="1">
    <source>
        <dbReference type="EMBL" id="MBD2610180.1"/>
    </source>
</evidence>
<gene>
    <name evidence="1" type="ORF">H6G94_02630</name>
</gene>